<dbReference type="InterPro" id="IPR052337">
    <property type="entry name" value="SAT4-like"/>
</dbReference>
<comment type="subcellular location">
    <subcellularLocation>
        <location evidence="1">Membrane</location>
        <topology evidence="1">Multi-pass membrane protein</topology>
    </subcellularLocation>
</comment>
<evidence type="ECO:0000256" key="3">
    <source>
        <dbReference type="ARBA" id="ARBA00022989"/>
    </source>
</evidence>
<accession>A0A6A5X9F8</accession>
<dbReference type="RefSeq" id="XP_033377736.1">
    <property type="nucleotide sequence ID" value="XM_033532796.1"/>
</dbReference>
<organism evidence="8 9">
    <name type="scientific">Aaosphaeria arxii CBS 175.79</name>
    <dbReference type="NCBI Taxonomy" id="1450172"/>
    <lineage>
        <taxon>Eukaryota</taxon>
        <taxon>Fungi</taxon>
        <taxon>Dikarya</taxon>
        <taxon>Ascomycota</taxon>
        <taxon>Pezizomycotina</taxon>
        <taxon>Dothideomycetes</taxon>
        <taxon>Pleosporomycetidae</taxon>
        <taxon>Pleosporales</taxon>
        <taxon>Pleosporales incertae sedis</taxon>
        <taxon>Aaosphaeria</taxon>
    </lineage>
</organism>
<proteinExistence type="inferred from homology"/>
<evidence type="ECO:0000256" key="1">
    <source>
        <dbReference type="ARBA" id="ARBA00004141"/>
    </source>
</evidence>
<feature type="transmembrane region" description="Helical" evidence="6">
    <location>
        <begin position="136"/>
        <end position="154"/>
    </location>
</feature>
<dbReference type="PANTHER" id="PTHR33048:SF157">
    <property type="entry name" value="INTEGRAL MEMBRANE PROTEIN"/>
    <property type="match status" value="1"/>
</dbReference>
<keyword evidence="9" id="KW-1185">Reference proteome</keyword>
<dbReference type="OrthoDB" id="5393606at2759"/>
<dbReference type="PANTHER" id="PTHR33048">
    <property type="entry name" value="PTH11-LIKE INTEGRAL MEMBRANE PROTEIN (AFU_ORTHOLOGUE AFUA_5G11245)"/>
    <property type="match status" value="1"/>
</dbReference>
<dbReference type="GeneID" id="54290193"/>
<feature type="transmembrane region" description="Helical" evidence="6">
    <location>
        <begin position="6"/>
        <end position="27"/>
    </location>
</feature>
<dbReference type="GO" id="GO:0016020">
    <property type="term" value="C:membrane"/>
    <property type="evidence" value="ECO:0007669"/>
    <property type="project" value="UniProtKB-SubCell"/>
</dbReference>
<dbReference type="EMBL" id="ML978078">
    <property type="protein sequence ID" value="KAF2009397.1"/>
    <property type="molecule type" value="Genomic_DNA"/>
</dbReference>
<evidence type="ECO:0000313" key="8">
    <source>
        <dbReference type="EMBL" id="KAF2009397.1"/>
    </source>
</evidence>
<dbReference type="Proteomes" id="UP000799778">
    <property type="component" value="Unassembled WGS sequence"/>
</dbReference>
<feature type="transmembrane region" description="Helical" evidence="6">
    <location>
        <begin position="48"/>
        <end position="72"/>
    </location>
</feature>
<keyword evidence="3 6" id="KW-1133">Transmembrane helix</keyword>
<gene>
    <name evidence="8" type="ORF">BU24DRAFT_473538</name>
</gene>
<dbReference type="AlphaFoldDB" id="A0A6A5X9F8"/>
<evidence type="ECO:0000256" key="2">
    <source>
        <dbReference type="ARBA" id="ARBA00022692"/>
    </source>
</evidence>
<feature type="transmembrane region" description="Helical" evidence="6">
    <location>
        <begin position="111"/>
        <end position="130"/>
    </location>
</feature>
<evidence type="ECO:0000313" key="9">
    <source>
        <dbReference type="Proteomes" id="UP000799778"/>
    </source>
</evidence>
<keyword evidence="2 6" id="KW-0812">Transmembrane</keyword>
<comment type="similarity">
    <text evidence="5">Belongs to the SAT4 family.</text>
</comment>
<evidence type="ECO:0000256" key="5">
    <source>
        <dbReference type="ARBA" id="ARBA00038359"/>
    </source>
</evidence>
<dbReference type="InterPro" id="IPR049326">
    <property type="entry name" value="Rhodopsin_dom_fungi"/>
</dbReference>
<name>A0A6A5X9F8_9PLEO</name>
<evidence type="ECO:0000256" key="4">
    <source>
        <dbReference type="ARBA" id="ARBA00023136"/>
    </source>
</evidence>
<reference evidence="8" key="1">
    <citation type="journal article" date="2020" name="Stud. Mycol.">
        <title>101 Dothideomycetes genomes: a test case for predicting lifestyles and emergence of pathogens.</title>
        <authorList>
            <person name="Haridas S."/>
            <person name="Albert R."/>
            <person name="Binder M."/>
            <person name="Bloem J."/>
            <person name="Labutti K."/>
            <person name="Salamov A."/>
            <person name="Andreopoulos B."/>
            <person name="Baker S."/>
            <person name="Barry K."/>
            <person name="Bills G."/>
            <person name="Bluhm B."/>
            <person name="Cannon C."/>
            <person name="Castanera R."/>
            <person name="Culley D."/>
            <person name="Daum C."/>
            <person name="Ezra D."/>
            <person name="Gonzalez J."/>
            <person name="Henrissat B."/>
            <person name="Kuo A."/>
            <person name="Liang C."/>
            <person name="Lipzen A."/>
            <person name="Lutzoni F."/>
            <person name="Magnuson J."/>
            <person name="Mondo S."/>
            <person name="Nolan M."/>
            <person name="Ohm R."/>
            <person name="Pangilinan J."/>
            <person name="Park H.-J."/>
            <person name="Ramirez L."/>
            <person name="Alfaro M."/>
            <person name="Sun H."/>
            <person name="Tritt A."/>
            <person name="Yoshinaga Y."/>
            <person name="Zwiers L.-H."/>
            <person name="Turgeon B."/>
            <person name="Goodwin S."/>
            <person name="Spatafora J."/>
            <person name="Crous P."/>
            <person name="Grigoriev I."/>
        </authorList>
    </citation>
    <scope>NUCLEOTIDE SEQUENCE</scope>
    <source>
        <strain evidence="8">CBS 175.79</strain>
    </source>
</reference>
<evidence type="ECO:0000259" key="7">
    <source>
        <dbReference type="Pfam" id="PF20684"/>
    </source>
</evidence>
<protein>
    <recommendedName>
        <fullName evidence="7">Rhodopsin domain-containing protein</fullName>
    </recommendedName>
</protein>
<sequence>MLMATQSPTTMVCTAMVMLFVDTIAVSMRFKARRMKSQPFKADDWLSLLALALAIGLDVVLIHVLWTAAYLLAFIFACRGNFKAWWGGYISLITNCVNMFELLYGFAISDFVTDFIILVLPISAILSLHLPTKLKIGVLAIFLLGAIATVASMIRMISVIRRRQANFNPSFDQNLPLSIVACCLPVLNIFLRHEPITSSFRSFWTRLSNLSKRSQIDQTDSSSGHTNV</sequence>
<feature type="domain" description="Rhodopsin" evidence="7">
    <location>
        <begin position="61"/>
        <end position="192"/>
    </location>
</feature>
<evidence type="ECO:0000256" key="6">
    <source>
        <dbReference type="SAM" id="Phobius"/>
    </source>
</evidence>
<keyword evidence="4 6" id="KW-0472">Membrane</keyword>
<dbReference type="Pfam" id="PF20684">
    <property type="entry name" value="Fung_rhodopsin"/>
    <property type="match status" value="1"/>
</dbReference>